<evidence type="ECO:0000313" key="3">
    <source>
        <dbReference type="Proteomes" id="UP000669060"/>
    </source>
</evidence>
<protein>
    <submittedName>
        <fullName evidence="2">Uncharacterized protein</fullName>
    </submittedName>
</protein>
<dbReference type="Proteomes" id="UP000669060">
    <property type="component" value="Unassembled WGS sequence"/>
</dbReference>
<proteinExistence type="predicted"/>
<feature type="region of interest" description="Disordered" evidence="1">
    <location>
        <begin position="36"/>
        <end position="62"/>
    </location>
</feature>
<comment type="caution">
    <text evidence="2">The sequence shown here is derived from an EMBL/GenBank/DDBJ whole genome shotgun (WGS) entry which is preliminary data.</text>
</comment>
<name>A0ABS3TUD3_9PSED</name>
<gene>
    <name evidence="2" type="ORF">JFY56_18790</name>
</gene>
<dbReference type="EMBL" id="JAELYA010000007">
    <property type="protein sequence ID" value="MBO3277270.1"/>
    <property type="molecule type" value="Genomic_DNA"/>
</dbReference>
<feature type="compositionally biased region" description="Low complexity" evidence="1">
    <location>
        <begin position="39"/>
        <end position="62"/>
    </location>
</feature>
<reference evidence="2 3" key="1">
    <citation type="submission" date="2020-12" db="EMBL/GenBank/DDBJ databases">
        <title>Pseudomonas schmalbachii sp. nov. isolated from millipede gut.</title>
        <authorList>
            <person name="Shelomi M."/>
        </authorList>
    </citation>
    <scope>NUCLEOTIDE SEQUENCE [LARGE SCALE GENOMIC DNA]</scope>
    <source>
        <strain evidence="2 3">Milli4</strain>
    </source>
</reference>
<keyword evidence="3" id="KW-1185">Reference proteome</keyword>
<accession>A0ABS3TUD3</accession>
<dbReference type="RefSeq" id="WP_208315532.1">
    <property type="nucleotide sequence ID" value="NZ_JAELYA010000007.1"/>
</dbReference>
<evidence type="ECO:0000256" key="1">
    <source>
        <dbReference type="SAM" id="MobiDB-lite"/>
    </source>
</evidence>
<sequence length="62" mass="6901">MERSQNNVVHLHQRDLMGALERLNLITGLQFSRWPESLSPAAQQDPAPAADFASDAPFRQLG</sequence>
<organism evidence="2 3">
    <name type="scientific">Pseudomonas schmalbachii</name>
    <dbReference type="NCBI Taxonomy" id="2816993"/>
    <lineage>
        <taxon>Bacteria</taxon>
        <taxon>Pseudomonadati</taxon>
        <taxon>Pseudomonadota</taxon>
        <taxon>Gammaproteobacteria</taxon>
        <taxon>Pseudomonadales</taxon>
        <taxon>Pseudomonadaceae</taxon>
        <taxon>Pseudomonas</taxon>
    </lineage>
</organism>
<evidence type="ECO:0000313" key="2">
    <source>
        <dbReference type="EMBL" id="MBO3277270.1"/>
    </source>
</evidence>